<sequence length="301" mass="33942">MIYIGTVMPSIMEPPKNIPIIDFFEQYKPKKIIVPGDAEEQKKIKTQELNGIICGEMKALIRKNENLLSRDCVLLDLDDVILSEGALVETIKQKFNKFDYVLYPTVSHGVKGVRYRLVIPLSESIEEQEYKLLVRFLSNRLLEGVIHKADQSNTTWSQIQLLPVLTQFVTKDQIIISKGEELFPAQEALKGAEQWAKDHKTDDGGVRTVPLNRNANQFKKGASRYRNTTTELFESIVNGCEEGNRNNRIAQITGGLLARAVDVAVVLELVKVANRYFTEPLSDKEVEATFFSIAKKELGAS</sequence>
<evidence type="ECO:0000259" key="1">
    <source>
        <dbReference type="SMART" id="SM00942"/>
    </source>
</evidence>
<dbReference type="STRING" id="1131292.BCR24_15555"/>
<dbReference type="OrthoDB" id="9763644at2"/>
<accession>A0A1E5HBW6</accession>
<dbReference type="Proteomes" id="UP000094469">
    <property type="component" value="Unassembled WGS sequence"/>
</dbReference>
<comment type="caution">
    <text evidence="2">The sequence shown here is derived from an EMBL/GenBank/DDBJ whole genome shotgun (WGS) entry which is preliminary data.</text>
</comment>
<evidence type="ECO:0000313" key="2">
    <source>
        <dbReference type="EMBL" id="OEG22434.1"/>
    </source>
</evidence>
<dbReference type="EMBL" id="MIKC01000017">
    <property type="protein sequence ID" value="OEG22434.1"/>
    <property type="molecule type" value="Genomic_DNA"/>
</dbReference>
<proteinExistence type="predicted"/>
<organism evidence="2 3">
    <name type="scientific">Enterococcus ureilyticus</name>
    <dbReference type="NCBI Taxonomy" id="1131292"/>
    <lineage>
        <taxon>Bacteria</taxon>
        <taxon>Bacillati</taxon>
        <taxon>Bacillota</taxon>
        <taxon>Bacilli</taxon>
        <taxon>Lactobacillales</taxon>
        <taxon>Enterococcaceae</taxon>
        <taxon>Enterococcus</taxon>
    </lineage>
</organism>
<dbReference type="InterPro" id="IPR014820">
    <property type="entry name" value="PriCT_1"/>
</dbReference>
<feature type="domain" description="Primase C-terminal 1" evidence="1">
    <location>
        <begin position="234"/>
        <end position="299"/>
    </location>
</feature>
<evidence type="ECO:0000313" key="3">
    <source>
        <dbReference type="Proteomes" id="UP000094469"/>
    </source>
</evidence>
<reference evidence="3" key="1">
    <citation type="submission" date="2016-09" db="EMBL/GenBank/DDBJ databases">
        <authorList>
            <person name="Gulvik C.A."/>
        </authorList>
    </citation>
    <scope>NUCLEOTIDE SEQUENCE [LARGE SCALE GENOMIC DNA]</scope>
    <source>
        <strain evidence="3">LMG 26676</strain>
    </source>
</reference>
<gene>
    <name evidence="2" type="ORF">BCR24_15555</name>
</gene>
<keyword evidence="3" id="KW-1185">Reference proteome</keyword>
<dbReference type="Pfam" id="PF08708">
    <property type="entry name" value="PriCT_1"/>
    <property type="match status" value="1"/>
</dbReference>
<protein>
    <recommendedName>
        <fullName evidence="1">Primase C-terminal 1 domain-containing protein</fullName>
    </recommendedName>
</protein>
<dbReference type="AlphaFoldDB" id="A0A1E5HBW6"/>
<dbReference type="RefSeq" id="WP_069640148.1">
    <property type="nucleotide sequence ID" value="NZ_JAFBEZ010000020.1"/>
</dbReference>
<name>A0A1E5HBW6_9ENTE</name>
<dbReference type="SMART" id="SM00942">
    <property type="entry name" value="PriCT_1"/>
    <property type="match status" value="1"/>
</dbReference>